<organism evidence="6 7">
    <name type="scientific">Insulibacter thermoxylanivorax</name>
    <dbReference type="NCBI Taxonomy" id="2749268"/>
    <lineage>
        <taxon>Bacteria</taxon>
        <taxon>Bacillati</taxon>
        <taxon>Bacillota</taxon>
        <taxon>Bacilli</taxon>
        <taxon>Bacillales</taxon>
        <taxon>Paenibacillaceae</taxon>
        <taxon>Insulibacter</taxon>
    </lineage>
</organism>
<feature type="domain" description="ATPase AAA-3" evidence="4">
    <location>
        <begin position="45"/>
        <end position="175"/>
    </location>
</feature>
<proteinExistence type="inferred from homology"/>
<dbReference type="AlphaFoldDB" id="A0A916QJ30"/>
<dbReference type="InterPro" id="IPR027417">
    <property type="entry name" value="P-loop_NTPase"/>
</dbReference>
<reference evidence="6" key="2">
    <citation type="journal article" date="2021" name="Data Brief">
        <title>Draft genome sequence data of the facultative, thermophilic, xylanolytic bacterium Paenibacillus sp. strain DA-C8.</title>
        <authorList>
            <person name="Chhe C."/>
            <person name="Uke A."/>
            <person name="Baramee S."/>
            <person name="Ungkulpasvich U."/>
            <person name="Tachaapaikoon C."/>
            <person name="Pason P."/>
            <person name="Waeonukul R."/>
            <person name="Ratanakhanokchai K."/>
            <person name="Kosugi A."/>
        </authorList>
    </citation>
    <scope>NUCLEOTIDE SEQUENCE</scope>
    <source>
        <strain evidence="6">DA-C8</strain>
    </source>
</reference>
<dbReference type="FunFam" id="3.40.50.300:FF:000640">
    <property type="entry name" value="MoxR family ATPase"/>
    <property type="match status" value="1"/>
</dbReference>
<evidence type="ECO:0000259" key="5">
    <source>
        <dbReference type="Pfam" id="PF17863"/>
    </source>
</evidence>
<dbReference type="RefSeq" id="WP_200967627.1">
    <property type="nucleotide sequence ID" value="NZ_BMAQ01000045.1"/>
</dbReference>
<evidence type="ECO:0000313" key="6">
    <source>
        <dbReference type="EMBL" id="GFR39432.1"/>
    </source>
</evidence>
<dbReference type="Gene3D" id="1.10.8.80">
    <property type="entry name" value="Magnesium chelatase subunit I, C-Terminal domain"/>
    <property type="match status" value="1"/>
</dbReference>
<sequence>MRSSVLGFDQQHELIENMIENVSRVIKGKREIIEMVITSLLCGGHVLLEDVPGVGKTMMARALAKTVGCTLKRIQFTPDLLPSDIMGVSIYNQKLQDFEFRPGPIMANFVLADEINRTSPRTQSALLEAMEERHVTVDGVTYELPKPFILMATQNPIEHEGTFALPEAQLDRFMMKLHLGYPDADAEMEMLEKAAVHPIESLKPVVTKEELLELQKRVKRIHVDRSIRAYIVDLVQQSRIHPSLLLGASPRAAAALMHAAQAKALIANRGYVVPDDVKAVAHPVLGHRLILRPEARAAGMKQADLVDELLYWVPVPNFRQAAGERS</sequence>
<name>A0A916QJ30_9BACL</name>
<comment type="caution">
    <text evidence="6">The sequence shown here is derived from an EMBL/GenBank/DDBJ whole genome shotgun (WGS) entry which is preliminary data.</text>
</comment>
<keyword evidence="7" id="KW-1185">Reference proteome</keyword>
<dbReference type="GO" id="GO:0016887">
    <property type="term" value="F:ATP hydrolysis activity"/>
    <property type="evidence" value="ECO:0007669"/>
    <property type="project" value="InterPro"/>
</dbReference>
<comment type="similarity">
    <text evidence="3">Belongs to the MoxR family.</text>
</comment>
<dbReference type="Pfam" id="PF17863">
    <property type="entry name" value="AAA_lid_2"/>
    <property type="match status" value="1"/>
</dbReference>
<evidence type="ECO:0000259" key="4">
    <source>
        <dbReference type="Pfam" id="PF07726"/>
    </source>
</evidence>
<protein>
    <recommendedName>
        <fullName evidence="8">MoxR-like ATPase</fullName>
    </recommendedName>
</protein>
<evidence type="ECO:0000313" key="7">
    <source>
        <dbReference type="Proteomes" id="UP000654993"/>
    </source>
</evidence>
<reference evidence="6" key="1">
    <citation type="submission" date="2020-08" db="EMBL/GenBank/DDBJ databases">
        <authorList>
            <person name="Uke A."/>
            <person name="Chhe C."/>
            <person name="Baramee S."/>
            <person name="Kosugi A."/>
        </authorList>
    </citation>
    <scope>NUCLEOTIDE SEQUENCE</scope>
    <source>
        <strain evidence="6">DA-C8</strain>
    </source>
</reference>
<evidence type="ECO:0008006" key="8">
    <source>
        <dbReference type="Google" id="ProtNLM"/>
    </source>
</evidence>
<dbReference type="Gene3D" id="3.40.50.300">
    <property type="entry name" value="P-loop containing nucleotide triphosphate hydrolases"/>
    <property type="match status" value="1"/>
</dbReference>
<feature type="domain" description="ChlI/MoxR AAA lid" evidence="5">
    <location>
        <begin position="237"/>
        <end position="308"/>
    </location>
</feature>
<dbReference type="PANTHER" id="PTHR42759">
    <property type="entry name" value="MOXR FAMILY PROTEIN"/>
    <property type="match status" value="1"/>
</dbReference>
<dbReference type="PANTHER" id="PTHR42759:SF5">
    <property type="entry name" value="METHANOL DEHYDROGENASE REGULATOR"/>
    <property type="match status" value="1"/>
</dbReference>
<dbReference type="InterPro" id="IPR050764">
    <property type="entry name" value="CbbQ/NirQ/NorQ/GpvN"/>
</dbReference>
<gene>
    <name evidence="6" type="primary">yeaC</name>
    <name evidence="6" type="ORF">PRECH8_27280</name>
</gene>
<dbReference type="InterPro" id="IPR011703">
    <property type="entry name" value="ATPase_AAA-3"/>
</dbReference>
<dbReference type="PIRSF" id="PIRSF002849">
    <property type="entry name" value="AAA_ATPase_chaperone_MoxR_prd"/>
    <property type="match status" value="1"/>
</dbReference>
<keyword evidence="2" id="KW-0067">ATP-binding</keyword>
<dbReference type="InterPro" id="IPR041628">
    <property type="entry name" value="ChlI/MoxR_AAA_lid"/>
</dbReference>
<keyword evidence="1" id="KW-0547">Nucleotide-binding</keyword>
<evidence type="ECO:0000256" key="2">
    <source>
        <dbReference type="ARBA" id="ARBA00022840"/>
    </source>
</evidence>
<accession>A0A916QJ30</accession>
<evidence type="ECO:0000256" key="3">
    <source>
        <dbReference type="ARBA" id="ARBA00061607"/>
    </source>
</evidence>
<dbReference type="SUPFAM" id="SSF52540">
    <property type="entry name" value="P-loop containing nucleoside triphosphate hydrolases"/>
    <property type="match status" value="1"/>
</dbReference>
<dbReference type="EMBL" id="BMAQ01000045">
    <property type="protein sequence ID" value="GFR39432.1"/>
    <property type="molecule type" value="Genomic_DNA"/>
</dbReference>
<dbReference type="GO" id="GO:0005524">
    <property type="term" value="F:ATP binding"/>
    <property type="evidence" value="ECO:0007669"/>
    <property type="project" value="UniProtKB-KW"/>
</dbReference>
<dbReference type="Proteomes" id="UP000654993">
    <property type="component" value="Unassembled WGS sequence"/>
</dbReference>
<dbReference type="CDD" id="cd00009">
    <property type="entry name" value="AAA"/>
    <property type="match status" value="1"/>
</dbReference>
<evidence type="ECO:0000256" key="1">
    <source>
        <dbReference type="ARBA" id="ARBA00022741"/>
    </source>
</evidence>
<dbReference type="Pfam" id="PF07726">
    <property type="entry name" value="AAA_3"/>
    <property type="match status" value="1"/>
</dbReference>